<evidence type="ECO:0000256" key="1">
    <source>
        <dbReference type="SAM" id="MobiDB-lite"/>
    </source>
</evidence>
<dbReference type="AlphaFoldDB" id="F7PLY8"/>
<dbReference type="STRING" id="1033806.HTIA_2464"/>
<dbReference type="KEGG" id="hti:HTIA_2464"/>
<keyword evidence="5" id="KW-1185">Reference proteome</keyword>
<dbReference type="EMBL" id="AFNT02000016">
    <property type="protein sequence ID" value="ERJ06402.1"/>
    <property type="molecule type" value="Genomic_DNA"/>
</dbReference>
<dbReference type="RefSeq" id="WP_008527086.1">
    <property type="nucleotide sequence ID" value="NC_021921.1"/>
</dbReference>
<dbReference type="OrthoDB" id="235814at2157"/>
<dbReference type="HOGENOM" id="CLU_666672_0_0_2"/>
<name>F7PLY8_9EURY</name>
<protein>
    <submittedName>
        <fullName evidence="3">Membrane lipoprotein</fullName>
    </submittedName>
</protein>
<evidence type="ECO:0000313" key="2">
    <source>
        <dbReference type="EMBL" id="CCQ34572.1"/>
    </source>
</evidence>
<evidence type="ECO:0000313" key="5">
    <source>
        <dbReference type="Proteomes" id="UP000015381"/>
    </source>
</evidence>
<sequence>MRSRGLVTLAVVILLVTAGCTGVDEETEGPTLTPAPVPADESHEQVVTPSIPTESLATFTPENTSATGPLGLRDQHSVRTALWRLRTVLAVEAIEPSVTRQFGLSDSVDSGPLGLSEAVTRSLGVATEAGGTPPGRVDSPNATISLLRGMFDPARLEYNLAYLHSRLLVDRLGWSDALATQENGTVDDRLVAVGLGRGGAAFAADAYAEQYGLSVDSPVREWGFGWLESPRFARAGIAAGEAYARSTARSPGDLRRVYVEPPNTTEQLLHGFPPGSETPRPLDVTVAGDTDWTRTATEQFGELGIRTVLSSRLDADVADRAARGWGNDRLLAFEDGAATGVVWATTWDQASYAEQFAAAFDAYAGAGDTLQATAIERPGAKTVVVAAGHPSFVDGVSLAGENASVSITLSE</sequence>
<evidence type="ECO:0000313" key="3">
    <source>
        <dbReference type="EMBL" id="ERJ06402.1"/>
    </source>
</evidence>
<evidence type="ECO:0000313" key="4">
    <source>
        <dbReference type="Proteomes" id="UP000003861"/>
    </source>
</evidence>
<organism evidence="3 4">
    <name type="scientific">Halorhabdus tiamatea SARL4B</name>
    <dbReference type="NCBI Taxonomy" id="1033806"/>
    <lineage>
        <taxon>Archaea</taxon>
        <taxon>Methanobacteriati</taxon>
        <taxon>Methanobacteriota</taxon>
        <taxon>Stenosarchaea group</taxon>
        <taxon>Halobacteria</taxon>
        <taxon>Halobacteriales</taxon>
        <taxon>Haloarculaceae</taxon>
        <taxon>Halorhabdus</taxon>
    </lineage>
</organism>
<dbReference type="EMBL" id="HF571520">
    <property type="protein sequence ID" value="CCQ34572.1"/>
    <property type="molecule type" value="Genomic_DNA"/>
</dbReference>
<dbReference type="Proteomes" id="UP000015381">
    <property type="component" value="Chromosome I"/>
</dbReference>
<dbReference type="PROSITE" id="PS51257">
    <property type="entry name" value="PROKAR_LIPOPROTEIN"/>
    <property type="match status" value="1"/>
</dbReference>
<accession>F7PLY8</accession>
<dbReference type="eggNOG" id="arCOG02934">
    <property type="taxonomic scope" value="Archaea"/>
</dbReference>
<keyword evidence="3" id="KW-0449">Lipoprotein</keyword>
<dbReference type="Proteomes" id="UP000003861">
    <property type="component" value="Unassembled WGS sequence"/>
</dbReference>
<reference evidence="3 4" key="2">
    <citation type="journal article" date="2013" name="PLoS ONE">
        <title>INDIGO - INtegrated Data Warehouse of MIcrobial GenOmes with Examples from the Red Sea Extremophiles.</title>
        <authorList>
            <person name="Alam I."/>
            <person name="Antunes A."/>
            <person name="Kamau A.A."/>
            <person name="Ba Alawi W."/>
            <person name="Kalkatawi M."/>
            <person name="Stingl U."/>
            <person name="Bajic V.B."/>
        </authorList>
    </citation>
    <scope>NUCLEOTIDE SEQUENCE [LARGE SCALE GENOMIC DNA]</scope>
    <source>
        <strain evidence="3 4">SARL4B</strain>
    </source>
</reference>
<reference evidence="2 5" key="3">
    <citation type="journal article" date="2014" name="Environ. Microbiol.">
        <title>Halorhabdus tiamatea: proteogenomics and glycosidase activity measurements identify the first cultivated euryarchaeon from a deep-sea anoxic brine lake as potential polysaccharide degrader.</title>
        <authorList>
            <person name="Werner J."/>
            <person name="Ferrer M."/>
            <person name="Michel G."/>
            <person name="Mann A.J."/>
            <person name="Huang S."/>
            <person name="Juarez S."/>
            <person name="Ciordia S."/>
            <person name="Albar J.P."/>
            <person name="Alcaide M."/>
            <person name="La Cono V."/>
            <person name="Yakimov M.M."/>
            <person name="Antunes A."/>
            <person name="Taborda M."/>
            <person name="Da Costa M.S."/>
            <person name="Amann R.I."/>
            <person name="Gloeckner F.O."/>
            <person name="Golyshina O.V."/>
            <person name="Golyshin P.N."/>
            <person name="Teeling H."/>
        </authorList>
    </citation>
    <scope>NUCLEOTIDE SEQUENCE [LARGE SCALE GENOMIC DNA]</scope>
    <source>
        <strain evidence="5">SARL4B</strain>
        <strain evidence="2">Type strain: SARL4B</strain>
    </source>
</reference>
<dbReference type="eggNOG" id="arCOG02980">
    <property type="taxonomic scope" value="Archaea"/>
</dbReference>
<feature type="region of interest" description="Disordered" evidence="1">
    <location>
        <begin position="23"/>
        <end position="45"/>
    </location>
</feature>
<reference evidence="3 4" key="1">
    <citation type="journal article" date="2011" name="J. Bacteriol.">
        <title>Genome sequence of Halorhabdus tiamatea, the first archaeon isolated from a deep-sea anoxic brine lake.</title>
        <authorList>
            <person name="Antunes A."/>
            <person name="Alam I."/>
            <person name="Bajic V.B."/>
            <person name="Stingl U."/>
        </authorList>
    </citation>
    <scope>NUCLEOTIDE SEQUENCE [LARGE SCALE GENOMIC DNA]</scope>
    <source>
        <strain evidence="3 4">SARL4B</strain>
    </source>
</reference>
<proteinExistence type="predicted"/>
<gene>
    <name evidence="3" type="ORF">HLRTI_001607</name>
    <name evidence="2" type="ORF">HTIA_2464</name>
</gene>
<dbReference type="GeneID" id="23798994"/>